<protein>
    <submittedName>
        <fullName evidence="2">Uncharacterized protein</fullName>
    </submittedName>
</protein>
<dbReference type="EMBL" id="CP022752">
    <property type="protein sequence ID" value="ASU79552.1"/>
    <property type="molecule type" value="Genomic_DNA"/>
</dbReference>
<reference evidence="2 3" key="1">
    <citation type="submission" date="2017-08" db="EMBL/GenBank/DDBJ databases">
        <title>The complete genome sequence of moderately halophilic actinomycete Actinopolyspora erythraea YIM 90600, the producer of novel erythromycin, novel actinopolysporins A-C and tubercidin.</title>
        <authorList>
            <person name="Yin M."/>
            <person name="Tang S."/>
        </authorList>
    </citation>
    <scope>NUCLEOTIDE SEQUENCE [LARGE SCALE GENOMIC DNA]</scope>
    <source>
        <strain evidence="2 3">YIM 90600</strain>
    </source>
</reference>
<feature type="compositionally biased region" description="Low complexity" evidence="1">
    <location>
        <begin position="98"/>
        <end position="119"/>
    </location>
</feature>
<name>A0A223RUI6_9ACTN</name>
<organism evidence="2 3">
    <name type="scientific">Actinopolyspora erythraea</name>
    <dbReference type="NCBI Taxonomy" id="414996"/>
    <lineage>
        <taxon>Bacteria</taxon>
        <taxon>Bacillati</taxon>
        <taxon>Actinomycetota</taxon>
        <taxon>Actinomycetes</taxon>
        <taxon>Actinopolysporales</taxon>
        <taxon>Actinopolysporaceae</taxon>
        <taxon>Actinopolyspora</taxon>
    </lineage>
</organism>
<gene>
    <name evidence="2" type="ORF">CDG81_16170</name>
</gene>
<proteinExistence type="predicted"/>
<feature type="region of interest" description="Disordered" evidence="1">
    <location>
        <begin position="98"/>
        <end position="144"/>
    </location>
</feature>
<evidence type="ECO:0000313" key="2">
    <source>
        <dbReference type="EMBL" id="ASU79552.1"/>
    </source>
</evidence>
<dbReference type="KEGG" id="aey:CDG81_16170"/>
<evidence type="ECO:0000313" key="3">
    <source>
        <dbReference type="Proteomes" id="UP000215043"/>
    </source>
</evidence>
<dbReference type="OrthoDB" id="5197457at2"/>
<accession>A0A223RUI6</accession>
<dbReference type="RefSeq" id="WP_052428226.1">
    <property type="nucleotide sequence ID" value="NZ_CP022752.1"/>
</dbReference>
<sequence length="159" mass="16684">MHEEHIGSRTAGDHERLVEELRSLLLALAARAEEWLNTLSRGEHSLLRTFAEKAGPGADGCPLCVARSVLREANARSHAGGLPEQLVGLLTSLREAFTAATEEPAAGEPAAGEPAAGEPSGDGGRWRSGGADSEPAESRVRSITVRRVHGNVLAEDPPA</sequence>
<evidence type="ECO:0000256" key="1">
    <source>
        <dbReference type="SAM" id="MobiDB-lite"/>
    </source>
</evidence>
<dbReference type="AlphaFoldDB" id="A0A223RUI6"/>
<dbReference type="Proteomes" id="UP000215043">
    <property type="component" value="Chromosome"/>
</dbReference>